<gene>
    <name evidence="7" type="ORF">JYA63_14505</name>
</gene>
<keyword evidence="2 4" id="KW-0238">DNA-binding</keyword>
<keyword evidence="8" id="KW-1185">Reference proteome</keyword>
<evidence type="ECO:0000313" key="8">
    <source>
        <dbReference type="Proteomes" id="UP001296923"/>
    </source>
</evidence>
<evidence type="ECO:0000313" key="7">
    <source>
        <dbReference type="EMBL" id="MBN3555487.1"/>
    </source>
</evidence>
<dbReference type="InterPro" id="IPR013762">
    <property type="entry name" value="Integrase-like_cat_sf"/>
</dbReference>
<dbReference type="Gene3D" id="1.10.150.130">
    <property type="match status" value="1"/>
</dbReference>
<evidence type="ECO:0000259" key="5">
    <source>
        <dbReference type="PROSITE" id="PS51898"/>
    </source>
</evidence>
<dbReference type="Gene3D" id="1.10.443.10">
    <property type="entry name" value="Intergrase catalytic core"/>
    <property type="match status" value="1"/>
</dbReference>
<dbReference type="EMBL" id="JAFHKR010000039">
    <property type="protein sequence ID" value="MBN3555487.1"/>
    <property type="molecule type" value="Genomic_DNA"/>
</dbReference>
<feature type="domain" description="Tyr recombinase" evidence="5">
    <location>
        <begin position="72"/>
        <end position="210"/>
    </location>
</feature>
<comment type="caution">
    <text evidence="7">The sequence shown here is derived from an EMBL/GenBank/DDBJ whole genome shotgun (WGS) entry which is preliminary data.</text>
</comment>
<evidence type="ECO:0000256" key="3">
    <source>
        <dbReference type="ARBA" id="ARBA00023172"/>
    </source>
</evidence>
<dbReference type="SUPFAM" id="SSF56349">
    <property type="entry name" value="DNA breaking-rejoining enzymes"/>
    <property type="match status" value="1"/>
</dbReference>
<dbReference type="InterPro" id="IPR044068">
    <property type="entry name" value="CB"/>
</dbReference>
<dbReference type="Proteomes" id="UP001296923">
    <property type="component" value="Unassembled WGS sequence"/>
</dbReference>
<evidence type="ECO:0000256" key="4">
    <source>
        <dbReference type="PROSITE-ProRule" id="PRU01248"/>
    </source>
</evidence>
<feature type="domain" description="Core-binding (CB)" evidence="6">
    <location>
        <begin position="1"/>
        <end position="51"/>
    </location>
</feature>
<protein>
    <submittedName>
        <fullName evidence="7">Tyrosine-type recombinase/integrase</fullName>
    </submittedName>
</protein>
<dbReference type="PANTHER" id="PTHR30349">
    <property type="entry name" value="PHAGE INTEGRASE-RELATED"/>
    <property type="match status" value="1"/>
</dbReference>
<dbReference type="InterPro" id="IPR011010">
    <property type="entry name" value="DNA_brk_join_enz"/>
</dbReference>
<dbReference type="InterPro" id="IPR002104">
    <property type="entry name" value="Integrase_catalytic"/>
</dbReference>
<dbReference type="PROSITE" id="PS51898">
    <property type="entry name" value="TYR_RECOMBINASE"/>
    <property type="match status" value="1"/>
</dbReference>
<keyword evidence="3" id="KW-0233">DNA recombination</keyword>
<dbReference type="Pfam" id="PF00589">
    <property type="entry name" value="Phage_integrase"/>
    <property type="match status" value="1"/>
</dbReference>
<reference evidence="7 8" key="1">
    <citation type="submission" date="2021-01" db="EMBL/GenBank/DDBJ databases">
        <title>Genome Sequencing of Type Strains.</title>
        <authorList>
            <person name="Lemaire J.F."/>
            <person name="Inderbitzin P."/>
            <person name="Collins S.B."/>
            <person name="Wespe N."/>
            <person name="Knight-Connoni V."/>
        </authorList>
    </citation>
    <scope>NUCLEOTIDE SEQUENCE [LARGE SCALE GENOMIC DNA]</scope>
    <source>
        <strain evidence="7 8">DSM 23009</strain>
    </source>
</reference>
<comment type="similarity">
    <text evidence="1">Belongs to the 'phage' integrase family.</text>
</comment>
<evidence type="ECO:0000259" key="6">
    <source>
        <dbReference type="PROSITE" id="PS51900"/>
    </source>
</evidence>
<sequence>MVNDLTTPILREYLVYMKDSHFNYKTKRFGLSTQTVNAIIRFLKNFYNFLFKEEIASHNPLEQVNFLRTDESTFQPLSEDELQMLFNVPDKSQYPQWRDLVLMTLLYDTAIRINEAINLRIEEIDIKTRRIVLPAIRNKTRKTRIIPISNHVIKLLLELLNENQIHLNNEFVFLNCYGEQMSEDTFRRNIKRYVKKAGITKQFSCNDWRR</sequence>
<evidence type="ECO:0000256" key="1">
    <source>
        <dbReference type="ARBA" id="ARBA00008857"/>
    </source>
</evidence>
<name>A0ABS2ZTH9_9BACL</name>
<organism evidence="7 8">
    <name type="scientific">Fictibacillus nanhaiensis</name>
    <dbReference type="NCBI Taxonomy" id="742169"/>
    <lineage>
        <taxon>Bacteria</taxon>
        <taxon>Bacillati</taxon>
        <taxon>Bacillota</taxon>
        <taxon>Bacilli</taxon>
        <taxon>Bacillales</taxon>
        <taxon>Fictibacillaceae</taxon>
        <taxon>Fictibacillus</taxon>
    </lineage>
</organism>
<dbReference type="PROSITE" id="PS51900">
    <property type="entry name" value="CB"/>
    <property type="match status" value="1"/>
</dbReference>
<dbReference type="PANTHER" id="PTHR30349:SF64">
    <property type="entry name" value="PROPHAGE INTEGRASE INTD-RELATED"/>
    <property type="match status" value="1"/>
</dbReference>
<accession>A0ABS2ZTH9</accession>
<dbReference type="InterPro" id="IPR050090">
    <property type="entry name" value="Tyrosine_recombinase_XerCD"/>
</dbReference>
<evidence type="ECO:0000256" key="2">
    <source>
        <dbReference type="ARBA" id="ARBA00023125"/>
    </source>
</evidence>
<dbReference type="InterPro" id="IPR010998">
    <property type="entry name" value="Integrase_recombinase_N"/>
</dbReference>
<proteinExistence type="inferred from homology"/>